<accession>A0A1N6WWK7</accession>
<proteinExistence type="predicted"/>
<keyword evidence="3" id="KW-1185">Reference proteome</keyword>
<dbReference type="AlphaFoldDB" id="A0A1N6WWK7"/>
<dbReference type="EMBL" id="FTMA01000004">
    <property type="protein sequence ID" value="SIQ94423.1"/>
    <property type="molecule type" value="Genomic_DNA"/>
</dbReference>
<reference evidence="3" key="1">
    <citation type="submission" date="2017-01" db="EMBL/GenBank/DDBJ databases">
        <authorList>
            <person name="Varghese N."/>
            <person name="Submissions S."/>
        </authorList>
    </citation>
    <scope>NUCLEOTIDE SEQUENCE [LARGE SCALE GENOMIC DNA]</scope>
    <source>
        <strain evidence="3">DSM 15366</strain>
    </source>
</reference>
<evidence type="ECO:0000256" key="1">
    <source>
        <dbReference type="SAM" id="Phobius"/>
    </source>
</evidence>
<dbReference type="Proteomes" id="UP000186953">
    <property type="component" value="Unassembled WGS sequence"/>
</dbReference>
<sequence>MNLFPTPDSNFVFLVCGVQMYTLFLIPQAFFEENNERFFDPGLTAWFTDGYT</sequence>
<organism evidence="2 3">
    <name type="scientific">Maribacter ulvicola</name>
    <dbReference type="NCBI Taxonomy" id="228959"/>
    <lineage>
        <taxon>Bacteria</taxon>
        <taxon>Pseudomonadati</taxon>
        <taxon>Bacteroidota</taxon>
        <taxon>Flavobacteriia</taxon>
        <taxon>Flavobacteriales</taxon>
        <taxon>Flavobacteriaceae</taxon>
        <taxon>Maribacter</taxon>
    </lineage>
</organism>
<dbReference type="STRING" id="228959.SAMN05421797_104249"/>
<feature type="transmembrane region" description="Helical" evidence="1">
    <location>
        <begin position="12"/>
        <end position="31"/>
    </location>
</feature>
<name>A0A1N6WWK7_9FLAO</name>
<keyword evidence="1" id="KW-0472">Membrane</keyword>
<protein>
    <submittedName>
        <fullName evidence="2">Uncharacterized protein</fullName>
    </submittedName>
</protein>
<evidence type="ECO:0000313" key="3">
    <source>
        <dbReference type="Proteomes" id="UP000186953"/>
    </source>
</evidence>
<keyword evidence="1" id="KW-0812">Transmembrane</keyword>
<evidence type="ECO:0000313" key="2">
    <source>
        <dbReference type="EMBL" id="SIQ94423.1"/>
    </source>
</evidence>
<gene>
    <name evidence="2" type="ORF">SAMN05421797_104249</name>
</gene>
<keyword evidence="1" id="KW-1133">Transmembrane helix</keyword>